<dbReference type="Gramene" id="mRNA:HanXRQr2_Chr05g0214161">
    <property type="protein sequence ID" value="mRNA:HanXRQr2_Chr05g0214161"/>
    <property type="gene ID" value="HanXRQr2_Chr05g0214161"/>
</dbReference>
<organism evidence="1 2">
    <name type="scientific">Helianthus annuus</name>
    <name type="common">Common sunflower</name>
    <dbReference type="NCBI Taxonomy" id="4232"/>
    <lineage>
        <taxon>Eukaryota</taxon>
        <taxon>Viridiplantae</taxon>
        <taxon>Streptophyta</taxon>
        <taxon>Embryophyta</taxon>
        <taxon>Tracheophyta</taxon>
        <taxon>Spermatophyta</taxon>
        <taxon>Magnoliopsida</taxon>
        <taxon>eudicotyledons</taxon>
        <taxon>Gunneridae</taxon>
        <taxon>Pentapetalae</taxon>
        <taxon>asterids</taxon>
        <taxon>campanulids</taxon>
        <taxon>Asterales</taxon>
        <taxon>Asteraceae</taxon>
        <taxon>Asteroideae</taxon>
        <taxon>Heliantheae alliance</taxon>
        <taxon>Heliantheae</taxon>
        <taxon>Helianthus</taxon>
    </lineage>
</organism>
<name>A0A9K3IZ64_HELAN</name>
<reference evidence="1" key="1">
    <citation type="journal article" date="2017" name="Nature">
        <title>The sunflower genome provides insights into oil metabolism, flowering and Asterid evolution.</title>
        <authorList>
            <person name="Badouin H."/>
            <person name="Gouzy J."/>
            <person name="Grassa C.J."/>
            <person name="Murat F."/>
            <person name="Staton S.E."/>
            <person name="Cottret L."/>
            <person name="Lelandais-Briere C."/>
            <person name="Owens G.L."/>
            <person name="Carrere S."/>
            <person name="Mayjonade B."/>
            <person name="Legrand L."/>
            <person name="Gill N."/>
            <person name="Kane N.C."/>
            <person name="Bowers J.E."/>
            <person name="Hubner S."/>
            <person name="Bellec A."/>
            <person name="Berard A."/>
            <person name="Berges H."/>
            <person name="Blanchet N."/>
            <person name="Boniface M.C."/>
            <person name="Brunel D."/>
            <person name="Catrice O."/>
            <person name="Chaidir N."/>
            <person name="Claudel C."/>
            <person name="Donnadieu C."/>
            <person name="Faraut T."/>
            <person name="Fievet G."/>
            <person name="Helmstetter N."/>
            <person name="King M."/>
            <person name="Knapp S.J."/>
            <person name="Lai Z."/>
            <person name="Le Paslier M.C."/>
            <person name="Lippi Y."/>
            <person name="Lorenzon L."/>
            <person name="Mandel J.R."/>
            <person name="Marage G."/>
            <person name="Marchand G."/>
            <person name="Marquand E."/>
            <person name="Bret-Mestries E."/>
            <person name="Morien E."/>
            <person name="Nambeesan S."/>
            <person name="Nguyen T."/>
            <person name="Pegot-Espagnet P."/>
            <person name="Pouilly N."/>
            <person name="Raftis F."/>
            <person name="Sallet E."/>
            <person name="Schiex T."/>
            <person name="Thomas J."/>
            <person name="Vandecasteele C."/>
            <person name="Vares D."/>
            <person name="Vear F."/>
            <person name="Vautrin S."/>
            <person name="Crespi M."/>
            <person name="Mangin B."/>
            <person name="Burke J.M."/>
            <person name="Salse J."/>
            <person name="Munos S."/>
            <person name="Vincourt P."/>
            <person name="Rieseberg L.H."/>
            <person name="Langlade N.B."/>
        </authorList>
    </citation>
    <scope>NUCLEOTIDE SEQUENCE</scope>
    <source>
        <tissue evidence="1">Leaves</tissue>
    </source>
</reference>
<proteinExistence type="predicted"/>
<gene>
    <name evidence="1" type="ORF">HanXRQr2_Chr05g0214161</name>
</gene>
<dbReference type="AlphaFoldDB" id="A0A9K3IZ64"/>
<comment type="caution">
    <text evidence="1">The sequence shown here is derived from an EMBL/GenBank/DDBJ whole genome shotgun (WGS) entry which is preliminary data.</text>
</comment>
<dbReference type="EMBL" id="MNCJ02000320">
    <property type="protein sequence ID" value="KAF5805839.1"/>
    <property type="molecule type" value="Genomic_DNA"/>
</dbReference>
<protein>
    <submittedName>
        <fullName evidence="1">Uncharacterized protein</fullName>
    </submittedName>
</protein>
<evidence type="ECO:0000313" key="1">
    <source>
        <dbReference type="EMBL" id="KAF5805839.1"/>
    </source>
</evidence>
<sequence length="134" mass="15003">MQVCSFVIDQSTNFFVLEVFVCNSSFAFFCSLSNLEFPLEILSSIQLIMSWNTISMFSVNSPYVRECHISGYNLNILAKLEAVSYRSLLTVGSVTLSASPCPTKNGNLTSWSLFSRSKLTFSSWLAVCKRSRPL</sequence>
<keyword evidence="2" id="KW-1185">Reference proteome</keyword>
<dbReference type="Proteomes" id="UP000215914">
    <property type="component" value="Unassembled WGS sequence"/>
</dbReference>
<evidence type="ECO:0000313" key="2">
    <source>
        <dbReference type="Proteomes" id="UP000215914"/>
    </source>
</evidence>
<reference evidence="1" key="2">
    <citation type="submission" date="2020-06" db="EMBL/GenBank/DDBJ databases">
        <title>Helianthus annuus Genome sequencing and assembly Release 2.</title>
        <authorList>
            <person name="Gouzy J."/>
            <person name="Langlade N."/>
            <person name="Munos S."/>
        </authorList>
    </citation>
    <scope>NUCLEOTIDE SEQUENCE</scope>
    <source>
        <tissue evidence="1">Leaves</tissue>
    </source>
</reference>
<accession>A0A9K3IZ64</accession>